<dbReference type="WBParaSite" id="SMUV_0000112401-mRNA-1">
    <property type="protein sequence ID" value="SMUV_0000112401-mRNA-1"/>
    <property type="gene ID" value="SMUV_0000112401"/>
</dbReference>
<accession>A0A0N5AAE8</accession>
<reference evidence="2" key="1">
    <citation type="submission" date="2017-02" db="UniProtKB">
        <authorList>
            <consortium name="WormBaseParasite"/>
        </authorList>
    </citation>
    <scope>IDENTIFICATION</scope>
</reference>
<name>A0A0N5AAE8_9BILA</name>
<protein>
    <submittedName>
        <fullName evidence="2">Uncharacterized protein</fullName>
    </submittedName>
</protein>
<sequence length="91" mass="9987">MNNAVSSAVAVFIGLHNICACKLFVESIKYYIPGTNSVQSVYRNERIIPLAKPNSDIVEQKSSMPPKPYEEEIIIEPAGDDGIVYGNQTSL</sequence>
<proteinExistence type="predicted"/>
<evidence type="ECO:0000313" key="2">
    <source>
        <dbReference type="WBParaSite" id="SMUV_0000112401-mRNA-1"/>
    </source>
</evidence>
<keyword evidence="1" id="KW-1185">Reference proteome</keyword>
<organism evidence="1 2">
    <name type="scientific">Syphacia muris</name>
    <dbReference type="NCBI Taxonomy" id="451379"/>
    <lineage>
        <taxon>Eukaryota</taxon>
        <taxon>Metazoa</taxon>
        <taxon>Ecdysozoa</taxon>
        <taxon>Nematoda</taxon>
        <taxon>Chromadorea</taxon>
        <taxon>Rhabditida</taxon>
        <taxon>Spirurina</taxon>
        <taxon>Oxyuridomorpha</taxon>
        <taxon>Oxyuroidea</taxon>
        <taxon>Oxyuridae</taxon>
        <taxon>Syphacia</taxon>
    </lineage>
</organism>
<dbReference type="Proteomes" id="UP000046393">
    <property type="component" value="Unplaced"/>
</dbReference>
<evidence type="ECO:0000313" key="1">
    <source>
        <dbReference type="Proteomes" id="UP000046393"/>
    </source>
</evidence>
<dbReference type="AlphaFoldDB" id="A0A0N5AAE8"/>